<feature type="region of interest" description="Disordered" evidence="3">
    <location>
        <begin position="33"/>
        <end position="71"/>
    </location>
</feature>
<keyword evidence="1" id="KW-0540">Nuclease</keyword>
<name>A0AAU8EMU3_9MICC</name>
<evidence type="ECO:0000313" key="4">
    <source>
        <dbReference type="EMBL" id="XCH10768.1"/>
    </source>
</evidence>
<reference evidence="4" key="1">
    <citation type="submission" date="2024-06" db="EMBL/GenBank/DDBJ databases">
        <title>Biodegradation of dimethachlon by Arthrobacter sp. K5: mechanistic insights and ecological implications.</title>
        <authorList>
            <person name="Hu S."/>
            <person name="Lu P."/>
        </authorList>
    </citation>
    <scope>NUCLEOTIDE SEQUENCE</scope>
    <source>
        <strain evidence="4">K5</strain>
    </source>
</reference>
<protein>
    <submittedName>
        <fullName evidence="4">Ribonuclease domain-containing protein</fullName>
    </submittedName>
</protein>
<dbReference type="GO" id="GO:0004521">
    <property type="term" value="F:RNA endonuclease activity"/>
    <property type="evidence" value="ECO:0007669"/>
    <property type="project" value="InterPro"/>
</dbReference>
<proteinExistence type="predicted"/>
<dbReference type="AlphaFoldDB" id="A0AAU8EMU3"/>
<dbReference type="Pfam" id="PF00545">
    <property type="entry name" value="Ribonuclease"/>
    <property type="match status" value="1"/>
</dbReference>
<organism evidence="4">
    <name type="scientific">Arthrobacter sp. K5</name>
    <dbReference type="NCBI Taxonomy" id="2839623"/>
    <lineage>
        <taxon>Bacteria</taxon>
        <taxon>Bacillati</taxon>
        <taxon>Actinomycetota</taxon>
        <taxon>Actinomycetes</taxon>
        <taxon>Micrococcales</taxon>
        <taxon>Micrococcaceae</taxon>
        <taxon>Arthrobacter</taxon>
    </lineage>
</organism>
<keyword evidence="2" id="KW-0378">Hydrolase</keyword>
<dbReference type="InterPro" id="IPR016191">
    <property type="entry name" value="Ribonuclease/ribotoxin"/>
</dbReference>
<dbReference type="GO" id="GO:0003723">
    <property type="term" value="F:RNA binding"/>
    <property type="evidence" value="ECO:0007669"/>
    <property type="project" value="InterPro"/>
</dbReference>
<evidence type="ECO:0000256" key="2">
    <source>
        <dbReference type="ARBA" id="ARBA00022801"/>
    </source>
</evidence>
<evidence type="ECO:0000256" key="1">
    <source>
        <dbReference type="ARBA" id="ARBA00022722"/>
    </source>
</evidence>
<dbReference type="SUPFAM" id="SSF53933">
    <property type="entry name" value="Microbial ribonucleases"/>
    <property type="match status" value="1"/>
</dbReference>
<feature type="compositionally biased region" description="Low complexity" evidence="3">
    <location>
        <begin position="36"/>
        <end position="52"/>
    </location>
</feature>
<dbReference type="EMBL" id="CP159279">
    <property type="protein sequence ID" value="XCH10768.1"/>
    <property type="molecule type" value="Genomic_DNA"/>
</dbReference>
<accession>A0AAU8EMU3</accession>
<evidence type="ECO:0000256" key="3">
    <source>
        <dbReference type="SAM" id="MobiDB-lite"/>
    </source>
</evidence>
<gene>
    <name evidence="4" type="ORF">ABRP34_18410</name>
</gene>
<dbReference type="Gene3D" id="3.10.450.30">
    <property type="entry name" value="Microbial ribonucleases"/>
    <property type="match status" value="1"/>
</dbReference>
<dbReference type="GO" id="GO:0016787">
    <property type="term" value="F:hydrolase activity"/>
    <property type="evidence" value="ECO:0007669"/>
    <property type="project" value="UniProtKB-KW"/>
</dbReference>
<dbReference type="RefSeq" id="WP_353711266.1">
    <property type="nucleotide sequence ID" value="NZ_CP159279.1"/>
</dbReference>
<dbReference type="InterPro" id="IPR000026">
    <property type="entry name" value="N1-like"/>
</dbReference>
<sequence>MRRRWTVGTLLLGLAVAALVVFNLFIPPGGTPPAAGPQGTTTSAPAAAPSSSDGKATGVPNASGLPAIRESQLPAEGRRTLALIRKGGPYPYSRDGVTFGNFERILPRKASGYYKEYTVPTPGESDRGARRIVAGQAGDKYYTPDHYESFKFIAEGK</sequence>